<accession>A0ABM6E518</accession>
<evidence type="ECO:0000313" key="2">
    <source>
        <dbReference type="Proteomes" id="UP000095607"/>
    </source>
</evidence>
<dbReference type="RefSeq" id="WP_046239060.1">
    <property type="nucleotide sequence ID" value="NZ_CBCSDN010000083.1"/>
</dbReference>
<gene>
    <name evidence="1" type="ORF">BI380_14255</name>
</gene>
<reference evidence="1 2" key="1">
    <citation type="submission" date="2016-09" db="EMBL/GenBank/DDBJ databases">
        <title>Complete genome sequence of Deltia acidovorans CM13 isolated from murine proximal colonic tissue.</title>
        <authorList>
            <person name="Saffarian A."/>
        </authorList>
    </citation>
    <scope>NUCLEOTIDE SEQUENCE [LARGE SCALE GENOMIC DNA]</scope>
    <source>
        <strain evidence="1 2">CM13</strain>
    </source>
</reference>
<keyword evidence="2" id="KW-1185">Reference proteome</keyword>
<organism evidence="1 2">
    <name type="scientific">Delftia tsuruhatensis</name>
    <dbReference type="NCBI Taxonomy" id="180282"/>
    <lineage>
        <taxon>Bacteria</taxon>
        <taxon>Pseudomonadati</taxon>
        <taxon>Pseudomonadota</taxon>
        <taxon>Betaproteobacteria</taxon>
        <taxon>Burkholderiales</taxon>
        <taxon>Comamonadaceae</taxon>
        <taxon>Delftia</taxon>
    </lineage>
</organism>
<name>A0ABM6E518_9BURK</name>
<sequence length="83" mass="9255">MSYSNRRLIRKPFSLLRASDEEREKLLRFAERVSNGAAVAPTLLDVLLKAAEEQALADERMHAANASQRARVDSGPFAVLMRA</sequence>
<protein>
    <submittedName>
        <fullName evidence="1">Uncharacterized protein</fullName>
    </submittedName>
</protein>
<dbReference type="EMBL" id="CP017420">
    <property type="protein sequence ID" value="AOV02418.1"/>
    <property type="molecule type" value="Genomic_DNA"/>
</dbReference>
<proteinExistence type="predicted"/>
<dbReference type="Proteomes" id="UP000095607">
    <property type="component" value="Chromosome"/>
</dbReference>
<evidence type="ECO:0000313" key="1">
    <source>
        <dbReference type="EMBL" id="AOV02418.1"/>
    </source>
</evidence>